<evidence type="ECO:0000256" key="2">
    <source>
        <dbReference type="ARBA" id="ARBA00006247"/>
    </source>
</evidence>
<dbReference type="Gene3D" id="1.10.150.900">
    <property type="match status" value="1"/>
</dbReference>
<dbReference type="PANTHER" id="PTHR43808">
    <property type="entry name" value="ACETYLORNITHINE DEACETYLASE"/>
    <property type="match status" value="1"/>
</dbReference>
<feature type="domain" description="Peptidase M20 dimerisation" evidence="6">
    <location>
        <begin position="190"/>
        <end position="326"/>
    </location>
</feature>
<comment type="cofactor">
    <cofactor evidence="1">
        <name>Zn(2+)</name>
        <dbReference type="ChEBI" id="CHEBI:29105"/>
    </cofactor>
</comment>
<sequence>MDSLVKKRVHRLLTELIRADTSNELANEIEAAEILQVFFAEYDIHTEILYSPHGRANLIAVLDGDSSTDPIVLLSHLDVVGPGEKDWVHPPFSGKVEDGVLWGRGALDTKQLTAMHAGVMVELKKQAQANGLRQNVIFLATADEENGSAEGMGFLVNEIPHCFKNATIFSEGGGFTSQVGAQRYMFVAAGEKGTATVKVKANGEGGHAGAPPSDQALLHLLASLTNILQKTFNPPQYPILSNYIEHLEAVLTKEEHTDENEIFLFQMRDYMMFPTVTVQNVNVGNQINVIPYYAEAEIEIRVLPMTTEQELKQQLSTVLDSKSVSWELLSFQQGYESNIDSSALSELEKHSANMNYPLKVLPFTALGKTDGRFIGQLAKDIYGISPVKIPFIEVLKRVHKENERIELDSFDYGLELLWETIVPMAQKRGDEIVVTKRESRPSNFVSE</sequence>
<dbReference type="Gene3D" id="3.40.630.10">
    <property type="entry name" value="Zn peptidases"/>
    <property type="match status" value="1"/>
</dbReference>
<evidence type="ECO:0000313" key="7">
    <source>
        <dbReference type="EMBL" id="EGA89392.1"/>
    </source>
</evidence>
<evidence type="ECO:0000259" key="6">
    <source>
        <dbReference type="Pfam" id="PF07687"/>
    </source>
</evidence>
<evidence type="ECO:0000256" key="3">
    <source>
        <dbReference type="ARBA" id="ARBA00022723"/>
    </source>
</evidence>
<dbReference type="PANTHER" id="PTHR43808:SF8">
    <property type="entry name" value="PEPTIDASE M20 DIMERISATION DOMAIN-CONTAINING PROTEIN"/>
    <property type="match status" value="1"/>
</dbReference>
<dbReference type="RefSeq" id="WP_008431097.1">
    <property type="nucleotide sequence ID" value="NZ_AEPB01000033.1"/>
</dbReference>
<dbReference type="InterPro" id="IPR050072">
    <property type="entry name" value="Peptidase_M20A"/>
</dbReference>
<dbReference type="InterPro" id="IPR011650">
    <property type="entry name" value="Peptidase_M20_dimer"/>
</dbReference>
<comment type="similarity">
    <text evidence="2">Belongs to the peptidase M20A family.</text>
</comment>
<reference evidence="7 8" key="1">
    <citation type="journal article" date="2011" name="J. Bacteriol.">
        <title>The Draft Genome of Planococcus donghaensis MPA1U2 Reveals Nonsporulation Pathways Controlled by a Conserved Spo0A Regulon.</title>
        <authorList>
            <person name="Pearson M.D."/>
            <person name="Noller H.F."/>
        </authorList>
    </citation>
    <scope>NUCLEOTIDE SEQUENCE [LARGE SCALE GENOMIC DNA]</scope>
    <source>
        <strain evidence="7 8">MPA1U2</strain>
    </source>
</reference>
<dbReference type="Gene3D" id="3.30.70.360">
    <property type="match status" value="1"/>
</dbReference>
<evidence type="ECO:0000313" key="8">
    <source>
        <dbReference type="Proteomes" id="UP000003052"/>
    </source>
</evidence>
<dbReference type="GO" id="GO:0046872">
    <property type="term" value="F:metal ion binding"/>
    <property type="evidence" value="ECO:0007669"/>
    <property type="project" value="UniProtKB-KW"/>
</dbReference>
<keyword evidence="5" id="KW-0862">Zinc</keyword>
<evidence type="ECO:0000256" key="1">
    <source>
        <dbReference type="ARBA" id="ARBA00001947"/>
    </source>
</evidence>
<dbReference type="OrthoDB" id="9792335at2"/>
<protein>
    <recommendedName>
        <fullName evidence="6">Peptidase M20 dimerisation domain-containing protein</fullName>
    </recommendedName>
</protein>
<dbReference type="Pfam" id="PF07687">
    <property type="entry name" value="M20_dimer"/>
    <property type="match status" value="1"/>
</dbReference>
<name>E7RHW2_9BACL</name>
<dbReference type="EMBL" id="AEPB01000033">
    <property type="protein sequence ID" value="EGA89392.1"/>
    <property type="molecule type" value="Genomic_DNA"/>
</dbReference>
<keyword evidence="4" id="KW-0378">Hydrolase</keyword>
<dbReference type="Proteomes" id="UP000003052">
    <property type="component" value="Unassembled WGS sequence"/>
</dbReference>
<evidence type="ECO:0000256" key="5">
    <source>
        <dbReference type="ARBA" id="ARBA00022833"/>
    </source>
</evidence>
<dbReference type="eggNOG" id="COG0624">
    <property type="taxonomic scope" value="Bacteria"/>
</dbReference>
<dbReference type="GO" id="GO:0016787">
    <property type="term" value="F:hydrolase activity"/>
    <property type="evidence" value="ECO:0007669"/>
    <property type="project" value="UniProtKB-KW"/>
</dbReference>
<accession>E7RHW2</accession>
<dbReference type="InterPro" id="IPR036264">
    <property type="entry name" value="Bact_exopeptidase_dim_dom"/>
</dbReference>
<proteinExistence type="inferred from homology"/>
<organism evidence="7 8">
    <name type="scientific">Planococcus donghaensis MPA1U2</name>
    <dbReference type="NCBI Taxonomy" id="933115"/>
    <lineage>
        <taxon>Bacteria</taxon>
        <taxon>Bacillati</taxon>
        <taxon>Bacillota</taxon>
        <taxon>Bacilli</taxon>
        <taxon>Bacillales</taxon>
        <taxon>Caryophanaceae</taxon>
        <taxon>Planococcus</taxon>
    </lineage>
</organism>
<dbReference type="SUPFAM" id="SSF53187">
    <property type="entry name" value="Zn-dependent exopeptidases"/>
    <property type="match status" value="1"/>
</dbReference>
<comment type="caution">
    <text evidence="7">The sequence shown here is derived from an EMBL/GenBank/DDBJ whole genome shotgun (WGS) entry which is preliminary data.</text>
</comment>
<keyword evidence="3" id="KW-0479">Metal-binding</keyword>
<dbReference type="InterPro" id="IPR002933">
    <property type="entry name" value="Peptidase_M20"/>
</dbReference>
<dbReference type="Pfam" id="PF01546">
    <property type="entry name" value="Peptidase_M20"/>
    <property type="match status" value="1"/>
</dbReference>
<gene>
    <name evidence="7" type="ORF">GPDM_10350</name>
</gene>
<evidence type="ECO:0000256" key="4">
    <source>
        <dbReference type="ARBA" id="ARBA00022801"/>
    </source>
</evidence>
<dbReference type="SUPFAM" id="SSF55031">
    <property type="entry name" value="Bacterial exopeptidase dimerisation domain"/>
    <property type="match status" value="1"/>
</dbReference>
<dbReference type="AlphaFoldDB" id="E7RHW2"/>